<feature type="transmembrane region" description="Helical" evidence="7">
    <location>
        <begin position="308"/>
        <end position="327"/>
    </location>
</feature>
<feature type="transmembrane region" description="Helical" evidence="7">
    <location>
        <begin position="69"/>
        <end position="89"/>
    </location>
</feature>
<feature type="compositionally biased region" description="Basic and acidic residues" evidence="6">
    <location>
        <begin position="437"/>
        <end position="452"/>
    </location>
</feature>
<protein>
    <submittedName>
        <fullName evidence="8">Na+/melibiose symporter</fullName>
    </submittedName>
</protein>
<dbReference type="InterPro" id="IPR036259">
    <property type="entry name" value="MFS_trans_sf"/>
</dbReference>
<proteinExistence type="predicted"/>
<dbReference type="Pfam" id="PF07690">
    <property type="entry name" value="MFS_1"/>
    <property type="match status" value="1"/>
</dbReference>
<comment type="caution">
    <text evidence="8">The sequence shown here is derived from an EMBL/GenBank/DDBJ whole genome shotgun (WGS) entry which is preliminary data.</text>
</comment>
<evidence type="ECO:0000313" key="9">
    <source>
        <dbReference type="Proteomes" id="UP000791080"/>
    </source>
</evidence>
<feature type="region of interest" description="Disordered" evidence="6">
    <location>
        <begin position="430"/>
        <end position="483"/>
    </location>
</feature>
<dbReference type="Proteomes" id="UP000791080">
    <property type="component" value="Unassembled WGS sequence"/>
</dbReference>
<sequence>MPLHPAQRPALSPHRAGVPAMTARTVADRDFRLFLVGQLASVFGGTLTTTAISVIAVTGLGAGPRDVSLVVAAGMLPALLFGPVCGVLLDRVRRPRRALIVADLGAAAMVGACAVAGLTGTLNLGWLVALNVVLGVVHLTVNGLYFSHLHSLGVSDVGRARGRLQSSEMLASSVAGSLAGPVAAGLGAAVLFVGDALAYLFSAYCLVRLRSPDHRPPSGQARKKLTEELADGLRALRGNRLLLGYAGFLVLSGVAASGIATQRAVFLLDTVALPVALYTLPTVLATLLGAGGALLAPRLLARGHTPRRLLLVGLSAAAVAGAVLPLAGGPLGWVVTVSALSIALPLFFGGLANIALVTVIADDVGDSYFARITTLLGSVGTLANTAGALLGGVLGEALGTRGGIWTCVGVNLVAVAVLLAVAGRRPARSATDPVAADADHARATPGPSREDTTAPPGVGPDVEAPRSDAAQPPPRTLTGGRTR</sequence>
<keyword evidence="5 7" id="KW-0472">Membrane</keyword>
<evidence type="ECO:0000256" key="3">
    <source>
        <dbReference type="ARBA" id="ARBA00022692"/>
    </source>
</evidence>
<organism evidence="8 9">
    <name type="scientific">Actinoalloteichus caeruleus DSM 43889</name>
    <dbReference type="NCBI Taxonomy" id="1120930"/>
    <lineage>
        <taxon>Bacteria</taxon>
        <taxon>Bacillati</taxon>
        <taxon>Actinomycetota</taxon>
        <taxon>Actinomycetes</taxon>
        <taxon>Pseudonocardiales</taxon>
        <taxon>Pseudonocardiaceae</taxon>
        <taxon>Actinoalloteichus</taxon>
        <taxon>Actinoalloteichus cyanogriseus</taxon>
    </lineage>
</organism>
<keyword evidence="2" id="KW-1003">Cell membrane</keyword>
<evidence type="ECO:0000256" key="6">
    <source>
        <dbReference type="SAM" id="MobiDB-lite"/>
    </source>
</evidence>
<feature type="transmembrane region" description="Helical" evidence="7">
    <location>
        <begin position="368"/>
        <end position="390"/>
    </location>
</feature>
<feature type="transmembrane region" description="Helical" evidence="7">
    <location>
        <begin position="190"/>
        <end position="207"/>
    </location>
</feature>
<name>A0ABT1JFA5_ACTCY</name>
<comment type="subcellular location">
    <subcellularLocation>
        <location evidence="1">Cell membrane</location>
        <topology evidence="1">Multi-pass membrane protein</topology>
    </subcellularLocation>
</comment>
<dbReference type="CDD" id="cd06173">
    <property type="entry name" value="MFS_MefA_like"/>
    <property type="match status" value="1"/>
</dbReference>
<dbReference type="SUPFAM" id="SSF103473">
    <property type="entry name" value="MFS general substrate transporter"/>
    <property type="match status" value="1"/>
</dbReference>
<dbReference type="PANTHER" id="PTHR23513:SF6">
    <property type="entry name" value="MAJOR FACILITATOR SUPERFAMILY ASSOCIATED DOMAIN-CONTAINING PROTEIN"/>
    <property type="match status" value="1"/>
</dbReference>
<feature type="transmembrane region" description="Helical" evidence="7">
    <location>
        <begin position="33"/>
        <end position="57"/>
    </location>
</feature>
<keyword evidence="3 7" id="KW-0812">Transmembrane</keyword>
<evidence type="ECO:0000256" key="4">
    <source>
        <dbReference type="ARBA" id="ARBA00022989"/>
    </source>
</evidence>
<evidence type="ECO:0000256" key="7">
    <source>
        <dbReference type="SAM" id="Phobius"/>
    </source>
</evidence>
<feature type="transmembrane region" description="Helical" evidence="7">
    <location>
        <begin position="333"/>
        <end position="361"/>
    </location>
</feature>
<reference evidence="8 9" key="1">
    <citation type="submission" date="2013-07" db="EMBL/GenBank/DDBJ databases">
        <authorList>
            <consortium name="DOE Joint Genome Institute"/>
            <person name="Reeve W."/>
            <person name="Huntemann M."/>
            <person name="Han J."/>
            <person name="Chen A."/>
            <person name="Kyrpides N."/>
            <person name="Mavromatis K."/>
            <person name="Markowitz V."/>
            <person name="Palaniappan K."/>
            <person name="Ivanova N."/>
            <person name="Schaumberg A."/>
            <person name="Pati A."/>
            <person name="Liolios K."/>
            <person name="Nordberg H.P."/>
            <person name="Cantor M.N."/>
            <person name="Hua S.X."/>
            <person name="Woyke T."/>
        </authorList>
    </citation>
    <scope>NUCLEOTIDE SEQUENCE [LARGE SCALE GENOMIC DNA]</scope>
    <source>
        <strain evidence="8 9">DSM 43889</strain>
    </source>
</reference>
<feature type="transmembrane region" description="Helical" evidence="7">
    <location>
        <begin position="272"/>
        <end position="296"/>
    </location>
</feature>
<evidence type="ECO:0000313" key="8">
    <source>
        <dbReference type="EMBL" id="MCP2331179.1"/>
    </source>
</evidence>
<keyword evidence="9" id="KW-1185">Reference proteome</keyword>
<dbReference type="EMBL" id="AUBJ02000001">
    <property type="protein sequence ID" value="MCP2331179.1"/>
    <property type="molecule type" value="Genomic_DNA"/>
</dbReference>
<gene>
    <name evidence="8" type="ORF">G443_001449</name>
</gene>
<evidence type="ECO:0000256" key="1">
    <source>
        <dbReference type="ARBA" id="ARBA00004651"/>
    </source>
</evidence>
<feature type="transmembrane region" description="Helical" evidence="7">
    <location>
        <begin position="242"/>
        <end position="260"/>
    </location>
</feature>
<accession>A0ABT1JFA5</accession>
<evidence type="ECO:0000256" key="2">
    <source>
        <dbReference type="ARBA" id="ARBA00022475"/>
    </source>
</evidence>
<feature type="transmembrane region" description="Helical" evidence="7">
    <location>
        <begin position="402"/>
        <end position="422"/>
    </location>
</feature>
<keyword evidence="4 7" id="KW-1133">Transmembrane helix</keyword>
<feature type="transmembrane region" description="Helical" evidence="7">
    <location>
        <begin position="124"/>
        <end position="146"/>
    </location>
</feature>
<dbReference type="Gene3D" id="1.20.1250.20">
    <property type="entry name" value="MFS general substrate transporter like domains"/>
    <property type="match status" value="1"/>
</dbReference>
<evidence type="ECO:0000256" key="5">
    <source>
        <dbReference type="ARBA" id="ARBA00023136"/>
    </source>
</evidence>
<dbReference type="InterPro" id="IPR011701">
    <property type="entry name" value="MFS"/>
</dbReference>
<dbReference type="PANTHER" id="PTHR23513">
    <property type="entry name" value="INTEGRAL MEMBRANE EFFLUX PROTEIN-RELATED"/>
    <property type="match status" value="1"/>
</dbReference>
<reference evidence="8 9" key="2">
    <citation type="submission" date="2022-06" db="EMBL/GenBank/DDBJ databases">
        <title>Genomic Encyclopedia of Type Strains, Phase I: the one thousand microbial genomes (KMG-I) project.</title>
        <authorList>
            <person name="Kyrpides N."/>
        </authorList>
    </citation>
    <scope>NUCLEOTIDE SEQUENCE [LARGE SCALE GENOMIC DNA]</scope>
    <source>
        <strain evidence="8 9">DSM 43889</strain>
    </source>
</reference>